<dbReference type="InterPro" id="IPR000390">
    <property type="entry name" value="Small_drug/metabolite_transptr"/>
</dbReference>
<accession>A0A484Z5K7</accession>
<evidence type="ECO:0000256" key="5">
    <source>
        <dbReference type="ARBA" id="ARBA00022989"/>
    </source>
</evidence>
<keyword evidence="11" id="KW-0012">Acyltransferase</keyword>
<name>A0A484Z5K7_9ENTR</name>
<dbReference type="PANTHER" id="PTHR30561:SF1">
    <property type="entry name" value="MULTIDRUG TRANSPORTER EMRE"/>
    <property type="match status" value="1"/>
</dbReference>
<dbReference type="SUPFAM" id="SSF51998">
    <property type="entry name" value="PFL-like glycyl radical enzymes"/>
    <property type="match status" value="1"/>
</dbReference>
<dbReference type="SUPFAM" id="SSF103481">
    <property type="entry name" value="Multidrug resistance efflux transporter EmrE"/>
    <property type="match status" value="1"/>
</dbReference>
<evidence type="ECO:0000256" key="8">
    <source>
        <dbReference type="RuleBase" id="RU003942"/>
    </source>
</evidence>
<dbReference type="EMBL" id="CAADIW010000067">
    <property type="protein sequence ID" value="VFS43764.1"/>
    <property type="molecule type" value="Genomic_DNA"/>
</dbReference>
<dbReference type="GO" id="GO:0008861">
    <property type="term" value="F:formate C-acetyltransferase activity"/>
    <property type="evidence" value="ECO:0007669"/>
    <property type="project" value="UniProtKB-EC"/>
</dbReference>
<proteinExistence type="inferred from homology"/>
<dbReference type="GO" id="GO:0016829">
    <property type="term" value="F:lyase activity"/>
    <property type="evidence" value="ECO:0007669"/>
    <property type="project" value="UniProtKB-KW"/>
</dbReference>
<keyword evidence="4 8" id="KW-0812">Transmembrane</keyword>
<keyword evidence="5 9" id="KW-1133">Transmembrane helix</keyword>
<dbReference type="PROSITE" id="PS51554">
    <property type="entry name" value="PFL"/>
    <property type="match status" value="1"/>
</dbReference>
<evidence type="ECO:0000256" key="3">
    <source>
        <dbReference type="ARBA" id="ARBA00022475"/>
    </source>
</evidence>
<dbReference type="PANTHER" id="PTHR30561">
    <property type="entry name" value="SMR FAMILY PROTON-DEPENDENT DRUG EFFLUX TRANSPORTER SUGE"/>
    <property type="match status" value="1"/>
</dbReference>
<keyword evidence="3" id="KW-1003">Cell membrane</keyword>
<feature type="transmembrane region" description="Helical" evidence="9">
    <location>
        <begin position="6"/>
        <end position="25"/>
    </location>
</feature>
<keyword evidence="11" id="KW-0808">Transferase</keyword>
<dbReference type="EC" id="2.3.1.54" evidence="11"/>
<keyword evidence="11" id="KW-0670">Pyruvate</keyword>
<dbReference type="Proteomes" id="UP000351155">
    <property type="component" value="Unassembled WGS sequence"/>
</dbReference>
<sequence>MMFTLLTYLFWLIISVTMEVIGTLLLPQTDNFKNKSVTLLCMVCYVMSFYALSMLMDAVTPVVAYAVWSGFGIVMIALMSSIFYQMRSSVLEKVGDLLHRGRSDCDSGLTGENMKIDALSLRVRQLRDNYLQAKPFVSARRALNVTRVYKENPGMDNTLLRALAFRRACENAPLYVADNELIVSHPAGGARGGEISPEISWRLGRRRAGYPPAAGAGPVSD</sequence>
<feature type="transmembrane region" description="Helical" evidence="9">
    <location>
        <begin position="62"/>
        <end position="84"/>
    </location>
</feature>
<protein>
    <submittedName>
        <fullName evidence="11">Pyruvate formate-lyase</fullName>
        <ecNumber evidence="11">2.3.1.54</ecNumber>
    </submittedName>
</protein>
<feature type="domain" description="PFL" evidence="10">
    <location>
        <begin position="121"/>
        <end position="221"/>
    </location>
</feature>
<evidence type="ECO:0000256" key="7">
    <source>
        <dbReference type="ARBA" id="ARBA00038032"/>
    </source>
</evidence>
<comment type="subcellular location">
    <subcellularLocation>
        <location evidence="1 8">Cell membrane</location>
        <topology evidence="1 8">Multi-pass membrane protein</topology>
    </subcellularLocation>
</comment>
<dbReference type="InterPro" id="IPR004184">
    <property type="entry name" value="PFL_dom"/>
</dbReference>
<dbReference type="InterPro" id="IPR045324">
    <property type="entry name" value="Small_multidrug_res"/>
</dbReference>
<dbReference type="GO" id="GO:0005886">
    <property type="term" value="C:plasma membrane"/>
    <property type="evidence" value="ECO:0007669"/>
    <property type="project" value="UniProtKB-SubCell"/>
</dbReference>
<dbReference type="GO" id="GO:0022857">
    <property type="term" value="F:transmembrane transporter activity"/>
    <property type="evidence" value="ECO:0007669"/>
    <property type="project" value="InterPro"/>
</dbReference>
<feature type="transmembrane region" description="Helical" evidence="9">
    <location>
        <begin position="37"/>
        <end position="56"/>
    </location>
</feature>
<dbReference type="Pfam" id="PF00893">
    <property type="entry name" value="Multi_Drug_Res"/>
    <property type="match status" value="1"/>
</dbReference>
<reference evidence="11 12" key="1">
    <citation type="submission" date="2019-03" db="EMBL/GenBank/DDBJ databases">
        <authorList>
            <consortium name="Pathogen Informatics"/>
        </authorList>
    </citation>
    <scope>NUCLEOTIDE SEQUENCE [LARGE SCALE GENOMIC DNA]</scope>
    <source>
        <strain evidence="11 12">NCTC12126</strain>
    </source>
</reference>
<dbReference type="InterPro" id="IPR037185">
    <property type="entry name" value="EmrE-like"/>
</dbReference>
<dbReference type="AlphaFoldDB" id="A0A484Z5K7"/>
<dbReference type="Gene3D" id="3.20.70.20">
    <property type="match status" value="1"/>
</dbReference>
<keyword evidence="6 9" id="KW-0472">Membrane</keyword>
<evidence type="ECO:0000259" key="10">
    <source>
        <dbReference type="PROSITE" id="PS51554"/>
    </source>
</evidence>
<evidence type="ECO:0000256" key="4">
    <source>
        <dbReference type="ARBA" id="ARBA00022692"/>
    </source>
</evidence>
<evidence type="ECO:0000256" key="1">
    <source>
        <dbReference type="ARBA" id="ARBA00004651"/>
    </source>
</evidence>
<gene>
    <name evidence="11" type="primary">emrE</name>
    <name evidence="11" type="ORF">NCTC12126_05029</name>
</gene>
<keyword evidence="2" id="KW-0813">Transport</keyword>
<evidence type="ECO:0000313" key="11">
    <source>
        <dbReference type="EMBL" id="VFS43764.1"/>
    </source>
</evidence>
<comment type="similarity">
    <text evidence="7 8">Belongs to the drug/metabolite transporter (DMT) superfamily. Small multidrug resistance (SMR) (TC 2.A.7.1) family.</text>
</comment>
<evidence type="ECO:0000256" key="2">
    <source>
        <dbReference type="ARBA" id="ARBA00022448"/>
    </source>
</evidence>
<evidence type="ECO:0000256" key="6">
    <source>
        <dbReference type="ARBA" id="ARBA00023136"/>
    </source>
</evidence>
<dbReference type="Pfam" id="PF02901">
    <property type="entry name" value="PFL-like"/>
    <property type="match status" value="1"/>
</dbReference>
<dbReference type="Gene3D" id="1.10.3730.20">
    <property type="match status" value="1"/>
</dbReference>
<keyword evidence="11" id="KW-0456">Lyase</keyword>
<evidence type="ECO:0000256" key="9">
    <source>
        <dbReference type="SAM" id="Phobius"/>
    </source>
</evidence>
<evidence type="ECO:0000313" key="12">
    <source>
        <dbReference type="Proteomes" id="UP000351155"/>
    </source>
</evidence>
<organism evidence="11 12">
    <name type="scientific">Enterobacter cancerogenus</name>
    <dbReference type="NCBI Taxonomy" id="69218"/>
    <lineage>
        <taxon>Bacteria</taxon>
        <taxon>Pseudomonadati</taxon>
        <taxon>Pseudomonadota</taxon>
        <taxon>Gammaproteobacteria</taxon>
        <taxon>Enterobacterales</taxon>
        <taxon>Enterobacteriaceae</taxon>
        <taxon>Enterobacter</taxon>
        <taxon>Enterobacter cloacae complex</taxon>
    </lineage>
</organism>